<feature type="transmembrane region" description="Helical" evidence="8">
    <location>
        <begin position="184"/>
        <end position="208"/>
    </location>
</feature>
<dbReference type="GO" id="GO:0005886">
    <property type="term" value="C:plasma membrane"/>
    <property type="evidence" value="ECO:0007669"/>
    <property type="project" value="UniProtKB-SubCell"/>
</dbReference>
<dbReference type="InterPro" id="IPR013604">
    <property type="entry name" value="7TM_chemorcpt"/>
</dbReference>
<evidence type="ECO:0000256" key="7">
    <source>
        <dbReference type="ARBA" id="ARBA00023224"/>
    </source>
</evidence>
<evidence type="ECO:0000256" key="2">
    <source>
        <dbReference type="ARBA" id="ARBA00022475"/>
    </source>
</evidence>
<feature type="transmembrane region" description="Helical" evidence="8">
    <location>
        <begin position="234"/>
        <end position="259"/>
    </location>
</feature>
<protein>
    <recommendedName>
        <fullName evidence="8">Gustatory receptor</fullName>
    </recommendedName>
</protein>
<dbReference type="Pfam" id="PF08395">
    <property type="entry name" value="7tm_7"/>
    <property type="match status" value="1"/>
</dbReference>
<feature type="transmembrane region" description="Helical" evidence="8">
    <location>
        <begin position="144"/>
        <end position="164"/>
    </location>
</feature>
<keyword evidence="5 8" id="KW-0472">Membrane</keyword>
<dbReference type="VEuPathDB" id="VectorBase:AFUN011350"/>
<dbReference type="PANTHER" id="PTHR21143:SF104">
    <property type="entry name" value="GUSTATORY RECEPTOR 8A-RELATED"/>
    <property type="match status" value="1"/>
</dbReference>
<evidence type="ECO:0000256" key="1">
    <source>
        <dbReference type="ARBA" id="ARBA00004651"/>
    </source>
</evidence>
<proteinExistence type="inferred from homology"/>
<feature type="transmembrane region" description="Helical" evidence="8">
    <location>
        <begin position="356"/>
        <end position="380"/>
    </location>
</feature>
<keyword evidence="6 8" id="KW-0675">Receptor</keyword>
<dbReference type="VEuPathDB" id="VectorBase:AFUN2_002396"/>
<feature type="transmembrane region" description="Helical" evidence="8">
    <location>
        <begin position="46"/>
        <end position="63"/>
    </location>
</feature>
<comment type="function">
    <text evidence="8">Gustatory receptor which mediates acceptance or avoidance behavior, depending on its substrates.</text>
</comment>
<dbReference type="GO" id="GO:0043025">
    <property type="term" value="C:neuronal cell body"/>
    <property type="evidence" value="ECO:0007669"/>
    <property type="project" value="TreeGrafter"/>
</dbReference>
<dbReference type="GO" id="GO:0050909">
    <property type="term" value="P:sensory perception of taste"/>
    <property type="evidence" value="ECO:0007669"/>
    <property type="project" value="InterPro"/>
</dbReference>
<dbReference type="EnsemblMetazoa" id="AFUN011350-RA">
    <property type="protein sequence ID" value="AFUN011350-PA"/>
    <property type="gene ID" value="AFUN011350"/>
</dbReference>
<keyword evidence="7 8" id="KW-0807">Transducer</keyword>
<keyword evidence="3 8" id="KW-0812">Transmembrane</keyword>
<evidence type="ECO:0000256" key="8">
    <source>
        <dbReference type="RuleBase" id="RU363108"/>
    </source>
</evidence>
<dbReference type="GO" id="GO:0007165">
    <property type="term" value="P:signal transduction"/>
    <property type="evidence" value="ECO:0007669"/>
    <property type="project" value="UniProtKB-KW"/>
</dbReference>
<evidence type="ECO:0000256" key="6">
    <source>
        <dbReference type="ARBA" id="ARBA00023170"/>
    </source>
</evidence>
<comment type="similarity">
    <text evidence="8">Belongs to the insect chemoreceptor superfamily. Gustatory receptor (GR) family.</text>
</comment>
<comment type="subcellular location">
    <subcellularLocation>
        <location evidence="1 8">Cell membrane</location>
        <topology evidence="1 8">Multi-pass membrane protein</topology>
    </subcellularLocation>
</comment>
<dbReference type="PANTHER" id="PTHR21143">
    <property type="entry name" value="INVERTEBRATE GUSTATORY RECEPTOR"/>
    <property type="match status" value="1"/>
</dbReference>
<dbReference type="GO" id="GO:0030425">
    <property type="term" value="C:dendrite"/>
    <property type="evidence" value="ECO:0007669"/>
    <property type="project" value="TreeGrafter"/>
</dbReference>
<evidence type="ECO:0000256" key="4">
    <source>
        <dbReference type="ARBA" id="ARBA00022989"/>
    </source>
</evidence>
<evidence type="ECO:0000313" key="9">
    <source>
        <dbReference type="EnsemblMetazoa" id="AFUN011350-PA"/>
    </source>
</evidence>
<dbReference type="GO" id="GO:0030424">
    <property type="term" value="C:axon"/>
    <property type="evidence" value="ECO:0007669"/>
    <property type="project" value="TreeGrafter"/>
</dbReference>
<dbReference type="GO" id="GO:0007635">
    <property type="term" value="P:chemosensory behavior"/>
    <property type="evidence" value="ECO:0007669"/>
    <property type="project" value="TreeGrafter"/>
</dbReference>
<sequence length="395" mass="45553">MLHRTKHKIFLERFRWTLLAQNVFGVSSLTIDNKGRVKSGNTAPKLILMIIVSAILVSTWFIYYNNESAVVCKSNAKKVVLFYYFVIIETLVAIGFNVISTIRIAWPSSQKSLAQCWEQLIAKVQDMHTLYNCSIESKRSFQLFWLWLCILSISYCIFLTYMVLSSTVRFVVQTNHFIMYGLRIYAYLSHTTLCASFGLFAMLLRILIVEMKRMIHQTVSETQLRSMIQLYRHILQIIESFCAVYGWVLLLIFFEHFLILTDRSFFAVRMYRATVGFSSLQVLSMMLTWVFPLTLNDMMLIGACTATEKALQEFEKQLCSVGKTMTEDTSDFTFMITSFSLYVAEQKPKFRILKSLNLNFSLLYGSCGIVATYLTVFLQFDSYDTLSTTSNTGNG</sequence>
<dbReference type="GO" id="GO:0008049">
    <property type="term" value="P:male courtship behavior"/>
    <property type="evidence" value="ECO:0007669"/>
    <property type="project" value="TreeGrafter"/>
</dbReference>
<evidence type="ECO:0000256" key="3">
    <source>
        <dbReference type="ARBA" id="ARBA00022692"/>
    </source>
</evidence>
<keyword evidence="4 8" id="KW-1133">Transmembrane helix</keyword>
<accession>A0A182RYH7</accession>
<organism evidence="9">
    <name type="scientific">Anopheles funestus</name>
    <name type="common">African malaria mosquito</name>
    <dbReference type="NCBI Taxonomy" id="62324"/>
    <lineage>
        <taxon>Eukaryota</taxon>
        <taxon>Metazoa</taxon>
        <taxon>Ecdysozoa</taxon>
        <taxon>Arthropoda</taxon>
        <taxon>Hexapoda</taxon>
        <taxon>Insecta</taxon>
        <taxon>Pterygota</taxon>
        <taxon>Neoptera</taxon>
        <taxon>Endopterygota</taxon>
        <taxon>Diptera</taxon>
        <taxon>Nematocera</taxon>
        <taxon>Culicoidea</taxon>
        <taxon>Culicidae</taxon>
        <taxon>Anophelinae</taxon>
        <taxon>Anopheles</taxon>
    </lineage>
</organism>
<feature type="transmembrane region" description="Helical" evidence="8">
    <location>
        <begin position="83"/>
        <end position="106"/>
    </location>
</feature>
<name>A0A182RYH7_ANOFN</name>
<reference evidence="9" key="1">
    <citation type="submission" date="2020-05" db="UniProtKB">
        <authorList>
            <consortium name="EnsemblMetazoa"/>
        </authorList>
    </citation>
    <scope>IDENTIFICATION</scope>
    <source>
        <strain evidence="9">FUMOZ</strain>
    </source>
</reference>
<feature type="transmembrane region" description="Helical" evidence="8">
    <location>
        <begin position="271"/>
        <end position="291"/>
    </location>
</feature>
<keyword evidence="2 8" id="KW-1003">Cell membrane</keyword>
<dbReference type="AlphaFoldDB" id="A0A182RYH7"/>
<evidence type="ECO:0000256" key="5">
    <source>
        <dbReference type="ARBA" id="ARBA00023136"/>
    </source>
</evidence>